<dbReference type="Gene3D" id="3.90.280.10">
    <property type="entry name" value="PEBP-like"/>
    <property type="match status" value="1"/>
</dbReference>
<dbReference type="OrthoDB" id="2506647at2759"/>
<reference evidence="1 2" key="1">
    <citation type="journal article" date="2018" name="Nat. Ecol. Evol.">
        <title>Shark genomes provide insights into elasmobranch evolution and the origin of vertebrates.</title>
        <authorList>
            <person name="Hara Y"/>
            <person name="Yamaguchi K"/>
            <person name="Onimaru K"/>
            <person name="Kadota M"/>
            <person name="Koyanagi M"/>
            <person name="Keeley SD"/>
            <person name="Tatsumi K"/>
            <person name="Tanaka K"/>
            <person name="Motone F"/>
            <person name="Kageyama Y"/>
            <person name="Nozu R"/>
            <person name="Adachi N"/>
            <person name="Nishimura O"/>
            <person name="Nakagawa R"/>
            <person name="Tanegashima C"/>
            <person name="Kiyatake I"/>
            <person name="Matsumoto R"/>
            <person name="Murakumo K"/>
            <person name="Nishida K"/>
            <person name="Terakita A"/>
            <person name="Kuratani S"/>
            <person name="Sato K"/>
            <person name="Hyodo S Kuraku.S."/>
        </authorList>
    </citation>
    <scope>NUCLEOTIDE SEQUENCE [LARGE SCALE GENOMIC DNA]</scope>
</reference>
<keyword evidence="2" id="KW-1185">Reference proteome</keyword>
<gene>
    <name evidence="1" type="ORF">chiPu_0015535</name>
</gene>
<organism evidence="1 2">
    <name type="scientific">Chiloscyllium punctatum</name>
    <name type="common">Brownbanded bambooshark</name>
    <name type="synonym">Hemiscyllium punctatum</name>
    <dbReference type="NCBI Taxonomy" id="137246"/>
    <lineage>
        <taxon>Eukaryota</taxon>
        <taxon>Metazoa</taxon>
        <taxon>Chordata</taxon>
        <taxon>Craniata</taxon>
        <taxon>Vertebrata</taxon>
        <taxon>Chondrichthyes</taxon>
        <taxon>Elasmobranchii</taxon>
        <taxon>Galeomorphii</taxon>
        <taxon>Galeoidea</taxon>
        <taxon>Orectolobiformes</taxon>
        <taxon>Hemiscylliidae</taxon>
        <taxon>Chiloscyllium</taxon>
    </lineage>
</organism>
<dbReference type="InterPro" id="IPR036610">
    <property type="entry name" value="PEBP-like_sf"/>
</dbReference>
<accession>A0A401T308</accession>
<dbReference type="Pfam" id="PF01161">
    <property type="entry name" value="PBP"/>
    <property type="match status" value="1"/>
</dbReference>
<evidence type="ECO:0000313" key="2">
    <source>
        <dbReference type="Proteomes" id="UP000287033"/>
    </source>
</evidence>
<dbReference type="InterPro" id="IPR035810">
    <property type="entry name" value="PEBP_euk"/>
</dbReference>
<dbReference type="SUPFAM" id="SSF49777">
    <property type="entry name" value="PEBP-like"/>
    <property type="match status" value="1"/>
</dbReference>
<dbReference type="InterPro" id="IPR008914">
    <property type="entry name" value="PEBP"/>
</dbReference>
<comment type="caution">
    <text evidence="1">The sequence shown here is derived from an EMBL/GenBank/DDBJ whole genome shotgun (WGS) entry which is preliminary data.</text>
</comment>
<name>A0A401T308_CHIPU</name>
<sequence>MDLTCSQSAPTPTYLFTNRMAGVRGGGGGGTCPRPLAVGRRVRQFLAFGRCRASGEVVALTKLQYRGYNPAGDLFFFVLLNSPGQIMSMKWPVILLLVGLDIVYYQRVASLMNDEETMCIIEKMSDNSICRGELIVIYPDLGNAACTVIPRCRQFRRLLSKEWGEPRVKFVQANKDMKYILIMADPDAPSKENPKYRFWRHWLVTNILVSGV</sequence>
<dbReference type="Proteomes" id="UP000287033">
    <property type="component" value="Unassembled WGS sequence"/>
</dbReference>
<dbReference type="STRING" id="137246.A0A401T308"/>
<evidence type="ECO:0000313" key="1">
    <source>
        <dbReference type="EMBL" id="GCC37035.1"/>
    </source>
</evidence>
<dbReference type="PANTHER" id="PTHR11362">
    <property type="entry name" value="PHOSPHATIDYLETHANOLAMINE-BINDING PROTEIN"/>
    <property type="match status" value="1"/>
</dbReference>
<proteinExistence type="predicted"/>
<dbReference type="AlphaFoldDB" id="A0A401T308"/>
<evidence type="ECO:0008006" key="3">
    <source>
        <dbReference type="Google" id="ProtNLM"/>
    </source>
</evidence>
<dbReference type="PANTHER" id="PTHR11362:SF82">
    <property type="entry name" value="PHOSPHATIDYLETHANOLAMINE-BINDING PROTEIN 4"/>
    <property type="match status" value="1"/>
</dbReference>
<dbReference type="EMBL" id="BEZZ01000930">
    <property type="protein sequence ID" value="GCC37035.1"/>
    <property type="molecule type" value="Genomic_DNA"/>
</dbReference>
<protein>
    <recommendedName>
        <fullName evidence="3">Phosphatidylethanolamine-binding protein 4</fullName>
    </recommendedName>
</protein>